<keyword evidence="1" id="KW-0472">Membrane</keyword>
<comment type="caution">
    <text evidence="2">The sequence shown here is derived from an EMBL/GenBank/DDBJ whole genome shotgun (WGS) entry which is preliminary data.</text>
</comment>
<name>A0A9E2W786_9BACT</name>
<dbReference type="EMBL" id="JAHSPG010000002">
    <property type="protein sequence ID" value="MBV4356191.1"/>
    <property type="molecule type" value="Genomic_DNA"/>
</dbReference>
<evidence type="ECO:0000256" key="1">
    <source>
        <dbReference type="SAM" id="Phobius"/>
    </source>
</evidence>
<dbReference type="RefSeq" id="WP_217789754.1">
    <property type="nucleotide sequence ID" value="NZ_JAHSPG010000002.1"/>
</dbReference>
<sequence length="376" mass="42263">MIIYGHNNFNRLTVNPTEIGLFDNAYANITFQLRQRYAHIFWIPIFPLAQVWIVNKGDGKLYECPYEIKERLNERFAKKGPSVFAFSGLLLVAIIGLLYYVSDKVSSYQSQKNYEAKIEKEGQDASTQVNTLHANEFLIFSSKAKDESYFGSEGTLMKVIDVNGDAITLGTYTKRTTSITKSVEDARVGAVKAEDEVESLREEGLATTKTSPVISYISSDDVDQKIIKIDVEFRFADTIKVGKAELQKAIALKANDKEFKGVELKDFAADKNFKLEKIKDLKGPILKEKSDAAGKSSNYFEITNYGYAANADSIVSQTPAVQWQLSKMHYMGTEETIAVKNTGKGKAILYCSDSKKNVYKFNIDNESYSVNIERME</sequence>
<dbReference type="AlphaFoldDB" id="A0A9E2W786"/>
<keyword evidence="3" id="KW-1185">Reference proteome</keyword>
<organism evidence="2 3">
    <name type="scientific">Pinibacter aurantiacus</name>
    <dbReference type="NCBI Taxonomy" id="2851599"/>
    <lineage>
        <taxon>Bacteria</taxon>
        <taxon>Pseudomonadati</taxon>
        <taxon>Bacteroidota</taxon>
        <taxon>Chitinophagia</taxon>
        <taxon>Chitinophagales</taxon>
        <taxon>Chitinophagaceae</taxon>
        <taxon>Pinibacter</taxon>
    </lineage>
</organism>
<keyword evidence="1" id="KW-0812">Transmembrane</keyword>
<evidence type="ECO:0000313" key="2">
    <source>
        <dbReference type="EMBL" id="MBV4356191.1"/>
    </source>
</evidence>
<evidence type="ECO:0000313" key="3">
    <source>
        <dbReference type="Proteomes" id="UP000812270"/>
    </source>
</evidence>
<protein>
    <submittedName>
        <fullName evidence="2">Uncharacterized protein</fullName>
    </submittedName>
</protein>
<feature type="transmembrane region" description="Helical" evidence="1">
    <location>
        <begin position="83"/>
        <end position="101"/>
    </location>
</feature>
<dbReference type="Proteomes" id="UP000812270">
    <property type="component" value="Unassembled WGS sequence"/>
</dbReference>
<keyword evidence="1" id="KW-1133">Transmembrane helix</keyword>
<accession>A0A9E2W786</accession>
<reference evidence="2" key="1">
    <citation type="submission" date="2021-06" db="EMBL/GenBank/DDBJ databases">
        <authorList>
            <person name="Huq M.A."/>
        </authorList>
    </citation>
    <scope>NUCLEOTIDE SEQUENCE</scope>
    <source>
        <strain evidence="2">MAH-26</strain>
    </source>
</reference>
<proteinExistence type="predicted"/>
<gene>
    <name evidence="2" type="ORF">KTO63_03460</name>
</gene>